<dbReference type="InterPro" id="IPR036188">
    <property type="entry name" value="FAD/NAD-bd_sf"/>
</dbReference>
<keyword evidence="2" id="KW-0560">Oxidoreductase</keyword>
<dbReference type="OrthoDB" id="9805351at2"/>
<evidence type="ECO:0000256" key="1">
    <source>
        <dbReference type="ARBA" id="ARBA00022630"/>
    </source>
</evidence>
<dbReference type="GO" id="GO:0000104">
    <property type="term" value="F:succinate dehydrogenase activity"/>
    <property type="evidence" value="ECO:0007669"/>
    <property type="project" value="TreeGrafter"/>
</dbReference>
<feature type="domain" description="Fumarate reductase/succinate dehydrogenase flavoprotein-like C-terminal" evidence="5">
    <location>
        <begin position="461"/>
        <end position="555"/>
    </location>
</feature>
<evidence type="ECO:0000256" key="2">
    <source>
        <dbReference type="ARBA" id="ARBA00023002"/>
    </source>
</evidence>
<evidence type="ECO:0000259" key="4">
    <source>
        <dbReference type="Pfam" id="PF00890"/>
    </source>
</evidence>
<gene>
    <name evidence="6" type="ORF">PCA31118_00942</name>
</gene>
<dbReference type="Proteomes" id="UP000414136">
    <property type="component" value="Unassembled WGS sequence"/>
</dbReference>
<dbReference type="GO" id="GO:0005886">
    <property type="term" value="C:plasma membrane"/>
    <property type="evidence" value="ECO:0007669"/>
    <property type="project" value="TreeGrafter"/>
</dbReference>
<evidence type="ECO:0000313" key="6">
    <source>
        <dbReference type="EMBL" id="VVE62231.1"/>
    </source>
</evidence>
<dbReference type="GO" id="GO:0009055">
    <property type="term" value="F:electron transfer activity"/>
    <property type="evidence" value="ECO:0007669"/>
    <property type="project" value="TreeGrafter"/>
</dbReference>
<dbReference type="AlphaFoldDB" id="A0A5E4ZLH2"/>
<dbReference type="InterPro" id="IPR037099">
    <property type="entry name" value="Fum_R/Succ_DH_flav-like_C_sf"/>
</dbReference>
<dbReference type="RefSeq" id="WP_150623353.1">
    <property type="nucleotide sequence ID" value="NZ_CABPSQ010000001.1"/>
</dbReference>
<sequence>MTASVKASVTSDVSSKAKANVAAGATSRKVTDAFVGKLHDTDVLVIGGGPAGTWAAISAAAKGAKVVLADKGYCGTSGATAPSGTAIWYVPDDGQTRERAKASRFEMGGQLAEHAWMDRVLDQTWDNVEQLAQWGYPFPVDEFGQSQRTSVQGPEYMRLMRKRVKESGARILDHSPALELLVDDDGAVTGATGVNRQTGETWLVRANAVVIATGGCAFLSRALGCNVLTGDGQLMAAEVGAELSGMEFSNAYGLGPAFASVTKSMFYKWATFYDEDGRKIEGAGSARGRGVIARELTTGKVFGCLDQADDQIRAWMRTAQPNFFLPFDRLGIDPFTQHFPVTLRLEGTVRGTGGLNVTGQDCATSVTGLYAAGDAATRELICGGFTGGGSHNAAWAMSSGFWAGAGAATFAKHNRRATSVSLYHTGGAGLQASSTSQAIDSAQVIRAVQDEVFPLERNWWRRADLLDDSLGRLDTLWKRLRSGSPARTAQEAVRTREAAAMLATARWMYRSAQARTETRGMHRRVEHTVTDEAQHHRLLSGGLDEVWVRRQPVTVRATRAPISEGAIA</sequence>
<dbReference type="EMBL" id="CABPSQ010000001">
    <property type="protein sequence ID" value="VVE62231.1"/>
    <property type="molecule type" value="Genomic_DNA"/>
</dbReference>
<dbReference type="InterPro" id="IPR015939">
    <property type="entry name" value="Fum_Rdtase/Succ_DH_flav-like_C"/>
</dbReference>
<evidence type="ECO:0000259" key="5">
    <source>
        <dbReference type="Pfam" id="PF02910"/>
    </source>
</evidence>
<dbReference type="PANTHER" id="PTHR11632">
    <property type="entry name" value="SUCCINATE DEHYDROGENASE 2 FLAVOPROTEIN SUBUNIT"/>
    <property type="match status" value="1"/>
</dbReference>
<dbReference type="PRINTS" id="PR00368">
    <property type="entry name" value="FADPNR"/>
</dbReference>
<dbReference type="PRINTS" id="PR00411">
    <property type="entry name" value="PNDRDTASEI"/>
</dbReference>
<accession>A0A5E4ZLH2</accession>
<evidence type="ECO:0000313" key="7">
    <source>
        <dbReference type="Proteomes" id="UP000414136"/>
    </source>
</evidence>
<organism evidence="6 7">
    <name type="scientific">Pandoraea captiosa</name>
    <dbReference type="NCBI Taxonomy" id="2508302"/>
    <lineage>
        <taxon>Bacteria</taxon>
        <taxon>Pseudomonadati</taxon>
        <taxon>Pseudomonadota</taxon>
        <taxon>Betaproteobacteria</taxon>
        <taxon>Burkholderiales</taxon>
        <taxon>Burkholderiaceae</taxon>
        <taxon>Pandoraea</taxon>
    </lineage>
</organism>
<name>A0A5E4ZLH2_9BURK</name>
<dbReference type="GO" id="GO:0050660">
    <property type="term" value="F:flavin adenine dinucleotide binding"/>
    <property type="evidence" value="ECO:0007669"/>
    <property type="project" value="TreeGrafter"/>
</dbReference>
<feature type="domain" description="FAD-dependent oxidoreductase 2 FAD-binding" evidence="4">
    <location>
        <begin position="42"/>
        <end position="248"/>
    </location>
</feature>
<protein>
    <submittedName>
        <fullName evidence="6">Pyridine nucleotide-disulfide oxidoreductase</fullName>
    </submittedName>
</protein>
<dbReference type="SUPFAM" id="SSF51905">
    <property type="entry name" value="FAD/NAD(P)-binding domain"/>
    <property type="match status" value="1"/>
</dbReference>
<dbReference type="PANTHER" id="PTHR11632:SF51">
    <property type="entry name" value="SUCCINATE DEHYDROGENASE [UBIQUINONE] FLAVOPROTEIN SUBUNIT, MITOCHONDRIAL"/>
    <property type="match status" value="1"/>
</dbReference>
<dbReference type="Pfam" id="PF02910">
    <property type="entry name" value="Succ_DH_flav_C"/>
    <property type="match status" value="1"/>
</dbReference>
<dbReference type="PIRSF" id="PIRSF000171">
    <property type="entry name" value="SDHA_APRA_LASPO"/>
    <property type="match status" value="1"/>
</dbReference>
<dbReference type="SUPFAM" id="SSF46977">
    <property type="entry name" value="Succinate dehydrogenase/fumarate reductase flavoprotein C-terminal domain"/>
    <property type="match status" value="1"/>
</dbReference>
<reference evidence="6 7" key="1">
    <citation type="submission" date="2019-08" db="EMBL/GenBank/DDBJ databases">
        <authorList>
            <person name="Peeters C."/>
        </authorList>
    </citation>
    <scope>NUCLEOTIDE SEQUENCE [LARGE SCALE GENOMIC DNA]</scope>
    <source>
        <strain evidence="6 7">LMG 31118</strain>
    </source>
</reference>
<dbReference type="Pfam" id="PF00890">
    <property type="entry name" value="FAD_binding_2"/>
    <property type="match status" value="1"/>
</dbReference>
<keyword evidence="1" id="KW-0285">Flavoprotein</keyword>
<dbReference type="Gene3D" id="3.50.50.60">
    <property type="entry name" value="FAD/NAD(P)-binding domain"/>
    <property type="match status" value="1"/>
</dbReference>
<keyword evidence="7" id="KW-1185">Reference proteome</keyword>
<evidence type="ECO:0000256" key="3">
    <source>
        <dbReference type="PIRSR" id="PIRSR000171-1"/>
    </source>
</evidence>
<dbReference type="InterPro" id="IPR030664">
    <property type="entry name" value="SdhA/FrdA/AprA"/>
</dbReference>
<feature type="active site" description="Proton acceptor" evidence="3">
    <location>
        <position position="289"/>
    </location>
</feature>
<dbReference type="InterPro" id="IPR003953">
    <property type="entry name" value="FAD-dep_OxRdtase_2_FAD-bd"/>
</dbReference>
<dbReference type="GO" id="GO:0009061">
    <property type="term" value="P:anaerobic respiration"/>
    <property type="evidence" value="ECO:0007669"/>
    <property type="project" value="TreeGrafter"/>
</dbReference>
<dbReference type="Gene3D" id="1.20.58.100">
    <property type="entry name" value="Fumarate reductase/succinate dehydrogenase flavoprotein-like, C-terminal domain"/>
    <property type="match status" value="1"/>
</dbReference>
<proteinExistence type="predicted"/>